<dbReference type="AlphaFoldDB" id="A0A7W8NFD4"/>
<dbReference type="Proteomes" id="UP000552709">
    <property type="component" value="Unassembled WGS sequence"/>
</dbReference>
<dbReference type="EMBL" id="JACHFL010000006">
    <property type="protein sequence ID" value="MBB5363570.1"/>
    <property type="molecule type" value="Genomic_DNA"/>
</dbReference>
<proteinExistence type="predicted"/>
<comment type="caution">
    <text evidence="2">The sequence shown here is derived from an EMBL/GenBank/DDBJ whole genome shotgun (WGS) entry which is preliminary data.</text>
</comment>
<organism evidence="2 3">
    <name type="scientific">Deinococcus humi</name>
    <dbReference type="NCBI Taxonomy" id="662880"/>
    <lineage>
        <taxon>Bacteria</taxon>
        <taxon>Thermotogati</taxon>
        <taxon>Deinococcota</taxon>
        <taxon>Deinococci</taxon>
        <taxon>Deinococcales</taxon>
        <taxon>Deinococcaceae</taxon>
        <taxon>Deinococcus</taxon>
    </lineage>
</organism>
<reference evidence="2 3" key="1">
    <citation type="submission" date="2020-08" db="EMBL/GenBank/DDBJ databases">
        <title>Genomic Encyclopedia of Type Strains, Phase IV (KMG-IV): sequencing the most valuable type-strain genomes for metagenomic binning, comparative biology and taxonomic classification.</title>
        <authorList>
            <person name="Goeker M."/>
        </authorList>
    </citation>
    <scope>NUCLEOTIDE SEQUENCE [LARGE SCALE GENOMIC DNA]</scope>
    <source>
        <strain evidence="2 3">DSM 27939</strain>
    </source>
</reference>
<gene>
    <name evidence="2" type="ORF">HNQ08_002676</name>
</gene>
<name>A0A7W8NFD4_9DEIO</name>
<evidence type="ECO:0000313" key="2">
    <source>
        <dbReference type="EMBL" id="MBB5363570.1"/>
    </source>
</evidence>
<protein>
    <submittedName>
        <fullName evidence="2">Uncharacterized protein</fullName>
    </submittedName>
</protein>
<feature type="region of interest" description="Disordered" evidence="1">
    <location>
        <begin position="37"/>
        <end position="62"/>
    </location>
</feature>
<evidence type="ECO:0000256" key="1">
    <source>
        <dbReference type="SAM" id="MobiDB-lite"/>
    </source>
</evidence>
<accession>A0A7W8NFD4</accession>
<keyword evidence="3" id="KW-1185">Reference proteome</keyword>
<evidence type="ECO:0000313" key="3">
    <source>
        <dbReference type="Proteomes" id="UP000552709"/>
    </source>
</evidence>
<sequence>MLAPADHQRGLQAAGFQGGQVHVGLLVESLRRRKELGTCPRFPGKEGGRCPFQRASSRPRRP</sequence>